<protein>
    <submittedName>
        <fullName evidence="1">Replication factor A protein 2</fullName>
    </submittedName>
</protein>
<evidence type="ECO:0000313" key="1">
    <source>
        <dbReference type="EMBL" id="CAH6720364.1"/>
    </source>
</evidence>
<sequence length="249" mass="27744">MDYSGGFDNYEGGYNNEDTSFQNDSSQRQQTRSSLTPVTIKQINESTQPYPDGDFQINKVNLNMVSFIGIFRKIEDRKSALNITLEDGTGAITVRKWVDDSQTSAAEEMAKYESIKGKYVYCTGALKSFSDNKSIQNATIKVIEDHNEITYHYLQAISIHIKAQGITIPKDSKNDLFVNEGASQSGKSMDDMVLEIIRNNSATMSEGVPVQLISQNLNITDNQAQERCIALVETGKIYAAYDDQAYLAV</sequence>
<gene>
    <name evidence="1" type="ORF">CLIB1444_03S10264</name>
</gene>
<reference evidence="1" key="1">
    <citation type="submission" date="2022-06" db="EMBL/GenBank/DDBJ databases">
        <authorList>
            <person name="Legras J.-L."/>
            <person name="Devillers H."/>
            <person name="Grondin C."/>
        </authorList>
    </citation>
    <scope>NUCLEOTIDE SEQUENCE</scope>
    <source>
        <strain evidence="1">CLIB 1444</strain>
    </source>
</reference>
<keyword evidence="2" id="KW-1185">Reference proteome</keyword>
<dbReference type="EMBL" id="CALSDN010000003">
    <property type="protein sequence ID" value="CAH6720364.1"/>
    <property type="molecule type" value="Genomic_DNA"/>
</dbReference>
<organism evidence="1 2">
    <name type="scientific">[Candida] jaroonii</name>
    <dbReference type="NCBI Taxonomy" id="467808"/>
    <lineage>
        <taxon>Eukaryota</taxon>
        <taxon>Fungi</taxon>
        <taxon>Dikarya</taxon>
        <taxon>Ascomycota</taxon>
        <taxon>Saccharomycotina</taxon>
        <taxon>Pichiomycetes</taxon>
        <taxon>Debaryomycetaceae</taxon>
        <taxon>Yamadazyma</taxon>
    </lineage>
</organism>
<proteinExistence type="predicted"/>
<name>A0ACA9Y631_9ASCO</name>
<dbReference type="Proteomes" id="UP001152531">
    <property type="component" value="Unassembled WGS sequence"/>
</dbReference>
<accession>A0ACA9Y631</accession>
<evidence type="ECO:0000313" key="2">
    <source>
        <dbReference type="Proteomes" id="UP001152531"/>
    </source>
</evidence>
<comment type="caution">
    <text evidence="1">The sequence shown here is derived from an EMBL/GenBank/DDBJ whole genome shotgun (WGS) entry which is preliminary data.</text>
</comment>